<evidence type="ECO:0000256" key="2">
    <source>
        <dbReference type="ARBA" id="ARBA00004792"/>
    </source>
</evidence>
<keyword evidence="5 13" id="KW-0808">Transferase</keyword>
<evidence type="ECO:0000259" key="10">
    <source>
        <dbReference type="PROSITE" id="PS50075"/>
    </source>
</evidence>
<dbReference type="SUPFAM" id="SSF47336">
    <property type="entry name" value="ACP-like"/>
    <property type="match status" value="2"/>
</dbReference>
<proteinExistence type="predicted"/>
<accession>A0ABR9I040</accession>
<dbReference type="Pfam" id="PF02801">
    <property type="entry name" value="Ketoacyl-synt_C"/>
    <property type="match status" value="2"/>
</dbReference>
<dbReference type="InterPro" id="IPR016036">
    <property type="entry name" value="Malonyl_transacylase_ACP-bd"/>
</dbReference>
<dbReference type="InterPro" id="IPR018201">
    <property type="entry name" value="Ketoacyl_synth_AS"/>
</dbReference>
<dbReference type="InterPro" id="IPR016035">
    <property type="entry name" value="Acyl_Trfase/lysoPLipase"/>
</dbReference>
<evidence type="ECO:0000259" key="12">
    <source>
        <dbReference type="PROSITE" id="PS52019"/>
    </source>
</evidence>
<dbReference type="PANTHER" id="PTHR43775">
    <property type="entry name" value="FATTY ACID SYNTHASE"/>
    <property type="match status" value="1"/>
</dbReference>
<feature type="domain" description="Ketosynthase family 3 (KS3)" evidence="11">
    <location>
        <begin position="33"/>
        <end position="453"/>
    </location>
</feature>
<dbReference type="PROSITE" id="PS00606">
    <property type="entry name" value="KS3_1"/>
    <property type="match status" value="2"/>
</dbReference>
<dbReference type="InterPro" id="IPR009081">
    <property type="entry name" value="PP-bd_ACP"/>
</dbReference>
<dbReference type="PANTHER" id="PTHR43775:SF51">
    <property type="entry name" value="INACTIVE PHENOLPHTHIOCEROL SYNTHESIS POLYKETIDE SYNTHASE TYPE I PKS1-RELATED"/>
    <property type="match status" value="1"/>
</dbReference>
<dbReference type="InterPro" id="IPR050091">
    <property type="entry name" value="PKS_NRPS_Biosynth_Enz"/>
</dbReference>
<dbReference type="SUPFAM" id="SSF51735">
    <property type="entry name" value="NAD(P)-binding Rossmann-fold domains"/>
    <property type="match status" value="4"/>
</dbReference>
<evidence type="ECO:0000256" key="5">
    <source>
        <dbReference type="ARBA" id="ARBA00022679"/>
    </source>
</evidence>
<dbReference type="Gene3D" id="3.10.129.110">
    <property type="entry name" value="Polyketide synthase dehydratase"/>
    <property type="match status" value="1"/>
</dbReference>
<dbReference type="SUPFAM" id="SSF53901">
    <property type="entry name" value="Thiolase-like"/>
    <property type="match status" value="2"/>
</dbReference>
<dbReference type="InterPro" id="IPR006162">
    <property type="entry name" value="Ppantetheine_attach_site"/>
</dbReference>
<dbReference type="InterPro" id="IPR042104">
    <property type="entry name" value="PKS_dehydratase_sf"/>
</dbReference>
<evidence type="ECO:0000313" key="14">
    <source>
        <dbReference type="Proteomes" id="UP000631670"/>
    </source>
</evidence>
<dbReference type="Pfam" id="PF16197">
    <property type="entry name" value="KAsynt_C_assoc"/>
    <property type="match status" value="2"/>
</dbReference>
<dbReference type="InterPro" id="IPR015083">
    <property type="entry name" value="NorB/c/GfsB-D-like_docking"/>
</dbReference>
<comment type="pathway">
    <text evidence="2">Antibiotic biosynthesis.</text>
</comment>
<dbReference type="InterPro" id="IPR014043">
    <property type="entry name" value="Acyl_transferase_dom"/>
</dbReference>
<dbReference type="InterPro" id="IPR001227">
    <property type="entry name" value="Ac_transferase_dom_sf"/>
</dbReference>
<dbReference type="InterPro" id="IPR049552">
    <property type="entry name" value="PKS_DH_N"/>
</dbReference>
<dbReference type="Gene3D" id="3.40.50.720">
    <property type="entry name" value="NAD(P)-binding Rossmann-like Domain"/>
    <property type="match status" value="3"/>
</dbReference>
<dbReference type="InterPro" id="IPR036736">
    <property type="entry name" value="ACP-like_sf"/>
</dbReference>
<feature type="domain" description="PKS/mFAS DH" evidence="12">
    <location>
        <begin position="2306"/>
        <end position="2589"/>
    </location>
</feature>
<dbReference type="InterPro" id="IPR020806">
    <property type="entry name" value="PKS_PP-bd"/>
</dbReference>
<dbReference type="InterPro" id="IPR020841">
    <property type="entry name" value="PKS_Beta-ketoAc_synthase_dom"/>
</dbReference>
<dbReference type="InterPro" id="IPR020807">
    <property type="entry name" value="PKS_DH"/>
</dbReference>
<dbReference type="Gene3D" id="3.40.47.10">
    <property type="match status" value="2"/>
</dbReference>
<dbReference type="PROSITE" id="PS52004">
    <property type="entry name" value="KS3_2"/>
    <property type="match status" value="2"/>
</dbReference>
<dbReference type="EMBL" id="JADBEG010000001">
    <property type="protein sequence ID" value="MBE1496562.1"/>
    <property type="molecule type" value="Genomic_DNA"/>
</dbReference>
<keyword evidence="14" id="KW-1185">Reference proteome</keyword>
<name>A0ABR9I040_9PSEU</name>
<comment type="cofactor">
    <cofactor evidence="1">
        <name>pantetheine 4'-phosphate</name>
        <dbReference type="ChEBI" id="CHEBI:47942"/>
    </cofactor>
</comment>
<evidence type="ECO:0000256" key="7">
    <source>
        <dbReference type="ARBA" id="ARBA00023268"/>
    </source>
</evidence>
<dbReference type="SMART" id="SM01294">
    <property type="entry name" value="PKS_PP_betabranch"/>
    <property type="match status" value="2"/>
</dbReference>
<gene>
    <name evidence="13" type="ORF">H4696_003662</name>
</gene>
<evidence type="ECO:0000256" key="9">
    <source>
        <dbReference type="PROSITE-ProRule" id="PRU01363"/>
    </source>
</evidence>
<dbReference type="CDD" id="cd08952">
    <property type="entry name" value="KR_1_SDR_x"/>
    <property type="match status" value="1"/>
</dbReference>
<evidence type="ECO:0000259" key="11">
    <source>
        <dbReference type="PROSITE" id="PS52004"/>
    </source>
</evidence>
<dbReference type="InterPro" id="IPR014030">
    <property type="entry name" value="Ketoacyl_synth_N"/>
</dbReference>
<dbReference type="GO" id="GO:0016740">
    <property type="term" value="F:transferase activity"/>
    <property type="evidence" value="ECO:0007669"/>
    <property type="project" value="UniProtKB-KW"/>
</dbReference>
<dbReference type="PROSITE" id="PS50075">
    <property type="entry name" value="CARRIER"/>
    <property type="match status" value="2"/>
</dbReference>
<dbReference type="CDD" id="cd00833">
    <property type="entry name" value="PKS"/>
    <property type="match status" value="2"/>
</dbReference>
<dbReference type="InterPro" id="IPR041618">
    <property type="entry name" value="PKS_DE"/>
</dbReference>
<feature type="active site" description="Proton acceptor; for dehydratase activity" evidence="9">
    <location>
        <position position="2338"/>
    </location>
</feature>
<keyword evidence="8" id="KW-0012">Acyltransferase</keyword>
<dbReference type="InterPro" id="IPR032821">
    <property type="entry name" value="PKS_assoc"/>
</dbReference>
<dbReference type="SUPFAM" id="SSF55048">
    <property type="entry name" value="Probable ACP-binding domain of malonyl-CoA ACP transacylase"/>
    <property type="match status" value="2"/>
</dbReference>
<evidence type="ECO:0000256" key="1">
    <source>
        <dbReference type="ARBA" id="ARBA00001957"/>
    </source>
</evidence>
<protein>
    <submittedName>
        <fullName evidence="13">Acyl transferase domain-containing protein/acyl carrier protein</fullName>
    </submittedName>
</protein>
<dbReference type="InterPro" id="IPR057326">
    <property type="entry name" value="KR_dom"/>
</dbReference>
<feature type="domain" description="Carrier" evidence="10">
    <location>
        <begin position="1358"/>
        <end position="1436"/>
    </location>
</feature>
<keyword evidence="6" id="KW-0045">Antibiotic biosynthesis</keyword>
<dbReference type="Pfam" id="PF18369">
    <property type="entry name" value="PKS_DE"/>
    <property type="match status" value="1"/>
</dbReference>
<dbReference type="Pfam" id="PF21089">
    <property type="entry name" value="PKS_DH_N"/>
    <property type="match status" value="1"/>
</dbReference>
<keyword evidence="7" id="KW-0511">Multifunctional enzyme</keyword>
<dbReference type="Gene3D" id="3.30.70.3290">
    <property type="match status" value="2"/>
</dbReference>
<dbReference type="InterPro" id="IPR036291">
    <property type="entry name" value="NAD(P)-bd_dom_sf"/>
</dbReference>
<feature type="domain" description="Carrier" evidence="10">
    <location>
        <begin position="2995"/>
        <end position="3070"/>
    </location>
</feature>
<feature type="region of interest" description="N-terminal hotdog fold" evidence="9">
    <location>
        <begin position="2306"/>
        <end position="2430"/>
    </location>
</feature>
<keyword evidence="4" id="KW-0597">Phosphoprotein</keyword>
<dbReference type="Gene3D" id="3.40.366.10">
    <property type="entry name" value="Malonyl-Coenzyme A Acyl Carrier Protein, domain 2"/>
    <property type="match status" value="2"/>
</dbReference>
<dbReference type="SMART" id="SM00826">
    <property type="entry name" value="PKS_DH"/>
    <property type="match status" value="1"/>
</dbReference>
<dbReference type="InterPro" id="IPR049900">
    <property type="entry name" value="PKS_mFAS_DH"/>
</dbReference>
<dbReference type="Pfam" id="PF14765">
    <property type="entry name" value="PS-DH"/>
    <property type="match status" value="1"/>
</dbReference>
<dbReference type="PROSITE" id="PS52019">
    <property type="entry name" value="PKS_MFAS_DH"/>
    <property type="match status" value="1"/>
</dbReference>
<evidence type="ECO:0000256" key="3">
    <source>
        <dbReference type="ARBA" id="ARBA00022450"/>
    </source>
</evidence>
<evidence type="ECO:0000256" key="8">
    <source>
        <dbReference type="ARBA" id="ARBA00023315"/>
    </source>
</evidence>
<organism evidence="13 14">
    <name type="scientific">Amycolatopsis lexingtonensis</name>
    <dbReference type="NCBI Taxonomy" id="218822"/>
    <lineage>
        <taxon>Bacteria</taxon>
        <taxon>Bacillati</taxon>
        <taxon>Actinomycetota</taxon>
        <taxon>Actinomycetes</taxon>
        <taxon>Pseudonocardiales</taxon>
        <taxon>Pseudonocardiaceae</taxon>
        <taxon>Amycolatopsis</taxon>
    </lineage>
</organism>
<evidence type="ECO:0000313" key="13">
    <source>
        <dbReference type="EMBL" id="MBE1496562.1"/>
    </source>
</evidence>
<dbReference type="Proteomes" id="UP000631670">
    <property type="component" value="Unassembled WGS sequence"/>
</dbReference>
<dbReference type="InterPro" id="IPR049551">
    <property type="entry name" value="PKS_DH_C"/>
</dbReference>
<reference evidence="13 14" key="1">
    <citation type="submission" date="2020-10" db="EMBL/GenBank/DDBJ databases">
        <title>Sequencing the genomes of 1000 actinobacteria strains.</title>
        <authorList>
            <person name="Klenk H.-P."/>
        </authorList>
    </citation>
    <scope>NUCLEOTIDE SEQUENCE [LARGE SCALE GENOMIC DNA]</scope>
    <source>
        <strain evidence="13 14">DSM 44653</strain>
    </source>
</reference>
<keyword evidence="3" id="KW-0596">Phosphopantetheine</keyword>
<feature type="active site" description="Proton donor; for dehydratase activity" evidence="9">
    <location>
        <position position="2495"/>
    </location>
</feature>
<dbReference type="InterPro" id="IPR014031">
    <property type="entry name" value="Ketoacyl_synth_C"/>
</dbReference>
<dbReference type="InterPro" id="IPR016039">
    <property type="entry name" value="Thiolase-like"/>
</dbReference>
<feature type="domain" description="Ketosynthase family 3 (KS3)" evidence="11">
    <location>
        <begin position="1454"/>
        <end position="1867"/>
    </location>
</feature>
<dbReference type="SMART" id="SM00823">
    <property type="entry name" value="PKS_PP"/>
    <property type="match status" value="2"/>
</dbReference>
<evidence type="ECO:0000256" key="4">
    <source>
        <dbReference type="ARBA" id="ARBA00022553"/>
    </source>
</evidence>
<dbReference type="Pfam" id="PF00109">
    <property type="entry name" value="ketoacyl-synt"/>
    <property type="match status" value="2"/>
</dbReference>
<dbReference type="CDD" id="cd08956">
    <property type="entry name" value="KR_3_FAS_SDR_x"/>
    <property type="match status" value="1"/>
</dbReference>
<dbReference type="SUPFAM" id="SSF52151">
    <property type="entry name" value="FabD/lysophospholipase-like"/>
    <property type="match status" value="2"/>
</dbReference>
<dbReference type="Pfam" id="PF08659">
    <property type="entry name" value="KR"/>
    <property type="match status" value="2"/>
</dbReference>
<dbReference type="Gene3D" id="6.10.140.1830">
    <property type="match status" value="1"/>
</dbReference>
<sequence>MTEDKKLVEYLKWVTADLAKTRKRVEELETAEPEPVAIVSMACRYPGGVTSPEELWDLVLDGGDGIGAFPEDRGWDLGGLFGDERGRSYVREGGFLDHAGRFDPGLFGISPREALAMDPQQRHLLEVSWEVIERAGLDPLSLRGSKTGVFAGVMYHDYGQGAQFPEEALGFLGVGTAGSVLSGRVSYTLGLEGPAVTIDTACSSSLVAMHWAAQALRAGDCELAIAGGVTIMATPGSFVDFSAQGGLARDGRCKSYAESADGVGWAEGVGLVLLERLSDARRHGHEVLAVLRGSAVNQDGASNGLTAPNGPSQQRVIRQALTTSGLTVSDVDVVEGHGTGTPLGDPIEAQSLLATYGKGRSTPLLLGSVKSNIGHTQAAAGVAGVIKMVQAMRHGVVPKSVHLDEPSSHVDWTASAVEVVTEHTPWPETERVRRSAVSSFGISGTNAHVILEQPEPVERPDTEARPGVRAFVVAGRTEAALAAQAARLRDHLDSGDASAADVAWSLAKSRAALDHRAVIVAEDPRDDLAALAAGTPGPAVTTGVADVDGRVVFVFPGQGAQWAGMGARLLDESPVFAARIAECEAALAPYIDWSLTDVLRGAAALDRVDVVQPASFAVMVALAALWQAHGITPDAVVGHSQGEIAAACVSGALDLDDAARVVALRSQAIARRLAGAGTMLSVSVPAADVEARLARFEGKLSVAVANSPSSVVVAGDPAAGEEFLAELAEAGLRARRIDVDYASHSAHVELIEDELATALAGLKPRPSEIPFFSTVDGEWLDTTRLDAGYWYRNLRQRVRFEEAIRELLSLQYQAFLEVSSHPVLNVPLQEIAEDAGARAVVTGTLRRTDGGLDRFLTSVAKAHVRGVSPDWATFLAEGAKIVPLPTYAFQHENYWPEPASVSTADPAEAEFWTAVDDADFAALSSTLDVEEDALTRVLPALSSWRRRRGEQSAVDGWRYRVTWKPLPAGAVATGRWLALVPEGLDLPFEADRLVVAADADPVEVLRAGLGDHTGVVSFLELDGTTFTTTAALVEFLAEADPVLPLWAVTRGAVSVGRSDPLADPARAALWGAGRVLALEYPRAWGGLIDLPETLDERAAARFAAALGGPEDQVAVRASGLFGRRLVHAAAGGAAEPWRPHGTVLVTGADEGFGARVAEWITASGADVVTEIPGDRPLTAVLHTAGMTGAPDAWTTAVRLDEALADTDLEAFVLFTSVSAVWGAEGQRDRAAVDTGLEALARHRRDRGRTATAVAWSAWADTGVAEDEETAGFLRARGLPPLPVEQALLALGQAVAHDDTAVVLADVRWDRFVPALTSRRDGTLLGELPEVRALADTGSGDVTAASGLLARLREADPRERETLLLDLVREQVAGLLGYAGAAAVEPRRPFKELGFDSLTSVELRNRINAATGLTLPSTLVFDHPRPDAVARLLATELLGDDDQAAAPVAARVVDGDPIVVVGMSCRYPGGVRSPEDLWRLVADGTDAITEFPGDRGWDLLGLQGGASYVHEGGFVDGVANFDAGFFGISPREALAMDPQQRQLLEVAWELFERAGVDPEGLRGSTTGVYVGGSGNGYSPPPELAGHLLTGAATSVLSGRISYLFGLEGPSVTVDTACSSSLVALHMAARALASGECSLAVAGGVTVMATPSAFVEFSYQGGLAPDGRCRSFAETAGGTGWSEGTGLLLLERLSDARRNGHTPLAVLRGTAVNSDGASNGLTAPNGPSQQRVIRQALANAGLSTSDVDAVEAHGTGTSLGDPIEAQALLATYGQDREEPLLLGSIKSNLGHAQSAAGVAGVIKMVEAIRHGVLPKTVHLDEPTSQVDWTAGSISLLTEQRPWPETGRARRGAVSSFGVSGTNAHVILEQADEIEVQEASVTGPVPVLLSARTPERLAAQAAQIADFVATQPDLTDLAAALATTRTHFDHRTAVVAADRDELLAGLREIDGPTLAGPEGKLAVLFAGQGSQRLGMGRELAATYPAFANAFDAVLAHLDVELDRPLREVMHGDDADLLNQTQYAQAAIFAFEVALFRLLESWGITPDQLAGHSVGEIAAAHVAGVFSLAGACRLVAARGRLMQALPPGGAMLSVVASEEEVVPLLGDDVVIAAVNGPRSVVVSGTEAAVLAVGEHFAKTKRLAVSHAFHSPLIEPALAEFGRVVAGLELAAPSIPIVSTVAGDADFTSPEYWVRQAREAVRFAEAVTTLAEAGVTTFLDVGPDGVAAAMAAESLTGGEVVAAVRDEPRTLVTALARLHHARVPVDWAKFFGGGRPVALPTYPFAPDRYWPEGFHGANGDLRLSGLHSAEHPLLGAGVALPESGGFLFTGALSPQLQPWLADHTVDGVIVFPEAGFVELAVRAGDEVGCDLVEELTVEVPLTLPPVGGVHAQVVVGPESTAGTRELTIWTRPEGEGEQPWTRTAAGRLAPGAGDPAVVLDWPPSAVELVLDGFYDDHAEVGAAFRGLRAAWRSGDEIFAEVALPAARQDDAFGLHPALLDAALQAVTLLDLPLRPATGWTRFALHASGAAAARVHLRRTEDTIALTLTDPGGALIASAEAVSFGEAATPRQQGHDSLFHLEWTPLPSVAPSGRRFVVFGEDATDLADDAVVVVPVDTSGDPVAATHRATTQVLEQLQSFLATDVQVVFQTGDGPAAAAVQGLVRAAQSENPGRFLLVEGDAVEAAVASGEPQISVRDGVPHRARLVRAPAADRPEPGIGNPDGTVLVTGGTGGLGRLLARHLVTHHGVRHLLLAGRRGLGSAGAADLVNELKGLGADVRVAACDTADREDVADLLSGIPEGHPLTAVVHAAGVLDDGVVGSLTPARLKKVLRPKVDGAWHLHELTRGLDLAAFVLYSSASGLLGGVGQGNYAAANSFLDALAAARRAEGLPAVSLAWGPWAQEDGMAGTLADVDAQRLAKSGMRRFTPEEGLALFDTALASPAALVVPVGLDLAVLRGHIVPPVLGDLVPKTRRTARIDSDGVRSFVPRLGELAPDAQTRELLDLVRELAASVLGHGSAVAIDPDTGFTEIGFDSLTVVELRNRLGYATGLTLPATVLFDHPNPRVLSAHLLSLLSPEPVDPSSRVLAEFARFEALAEDPALAPETVAFLTTRLRSLLDRLGGDSEFLESLDSASDGELFRLIDSELGTD</sequence>
<dbReference type="Pfam" id="PF08990">
    <property type="entry name" value="Docking"/>
    <property type="match status" value="1"/>
</dbReference>
<dbReference type="SMART" id="SM00822">
    <property type="entry name" value="PKS_KR"/>
    <property type="match status" value="2"/>
</dbReference>
<dbReference type="SMART" id="SM00827">
    <property type="entry name" value="PKS_AT"/>
    <property type="match status" value="2"/>
</dbReference>
<feature type="region of interest" description="C-terminal hotdog fold" evidence="9">
    <location>
        <begin position="2440"/>
        <end position="2589"/>
    </location>
</feature>
<dbReference type="Gene3D" id="1.10.1200.10">
    <property type="entry name" value="ACP-like"/>
    <property type="match status" value="2"/>
</dbReference>
<dbReference type="Pfam" id="PF00698">
    <property type="entry name" value="Acyl_transf_1"/>
    <property type="match status" value="2"/>
</dbReference>
<dbReference type="InterPro" id="IPR013968">
    <property type="entry name" value="PKS_KR"/>
</dbReference>
<dbReference type="Pfam" id="PF00550">
    <property type="entry name" value="PP-binding"/>
    <property type="match status" value="2"/>
</dbReference>
<dbReference type="SMART" id="SM00825">
    <property type="entry name" value="PKS_KS"/>
    <property type="match status" value="2"/>
</dbReference>
<evidence type="ECO:0000256" key="6">
    <source>
        <dbReference type="ARBA" id="ARBA00023194"/>
    </source>
</evidence>
<comment type="caution">
    <text evidence="13">The sequence shown here is derived from an EMBL/GenBank/DDBJ whole genome shotgun (WGS) entry which is preliminary data.</text>
</comment>
<dbReference type="PROSITE" id="PS00012">
    <property type="entry name" value="PHOSPHOPANTETHEINE"/>
    <property type="match status" value="2"/>
</dbReference>